<organism evidence="1 2">
    <name type="scientific">Trichothecium roseum</name>
    <dbReference type="NCBI Taxonomy" id="47278"/>
    <lineage>
        <taxon>Eukaryota</taxon>
        <taxon>Fungi</taxon>
        <taxon>Dikarya</taxon>
        <taxon>Ascomycota</taxon>
        <taxon>Pezizomycotina</taxon>
        <taxon>Sordariomycetes</taxon>
        <taxon>Hypocreomycetidae</taxon>
        <taxon>Hypocreales</taxon>
        <taxon>Hypocreales incertae sedis</taxon>
        <taxon>Trichothecium</taxon>
    </lineage>
</organism>
<gene>
    <name evidence="1" type="ORF">N3K66_008015</name>
</gene>
<accession>A0ACC0USM8</accession>
<evidence type="ECO:0000313" key="1">
    <source>
        <dbReference type="EMBL" id="KAI9896993.1"/>
    </source>
</evidence>
<keyword evidence="2" id="KW-1185">Reference proteome</keyword>
<sequence length="1022" mass="112093">MEGKKRSSLEDPSGAASALRRITQSPRLGLRRSRTNLTLSSASSISSSSSSSPGHDEQSGCVARDISNDDCALNKFLVWAAVKRNTCTKMTAEERRECPLLRCRQRFANHEAMLQHLYECDELSNCEYWCYECTRVERITDVKCKRCIGHPSKRRRIMGMAKSFFSSLGSKDGGSRSSSAASMSSSKSGERYLSEFLDLEGSEEQPTGGYDEDFDPEVNETERPVHEIHEIDSHEVALPTIFEEVGDNAPELVVQPPPTQPMPPLSTMPISPPAFAPAELESMVNWPPPPQLPTVSPVSWSNNQGLKMPPRPALQLHTSDLELCRPQAKRSKALAPSTSVRSTASTDTTASSDSTASYLISPMSQWSGGWAQPNGRESNLTSPDDELLPCNPFGPPSYKPVGDVSEESIDYNTSAFITSELPADMPMLDPLTTIPNPSLGSSSNFLETPALTFESTLSTNDSSFVPSLAPTLADDHLANNYPLPSTSSLQTPQTLDFLHGRADSLVTLAWKALQLHFSESMAKLEALPTNHVLSQFRSMAPDALGFMALDTLVNVLDGAVIESPVELLSFIHLAYSFFVVVHQQDAPNKDDMLFSQALAYGRHLSRGDRQAYQKIVALLWKPHDMSAVTVNQLIRKNSLAAANSPSHKGKEPQSEGGRNDSLVFITQYFLDELEYCTIHEPVKADIHASDLYIRHLKDTKITLVPNQPLSIALKFMIKELIANFPDTPAFGDRLCTILGQVNAGYSWTIRQLELDLIQAGKATLSSDSFLDNYVPFLRPRIDWLYTQSFGQSSSRSPYYSDAITLFRNFAQSLTQVPQAEEPAAAFELADSSIDIDTFFNTLTPELGTTEIGTSNMIDDAFCGFPLPIPGIHIDPVDDTSTTPATATSSVTPIQTTENSNSSTPQELPAAITAATTPPTPSQQPSTAETTPAASGTKIESDSCCEICGYRPEGDPRWFGGSMSKHKKLQHSTEPPKIYSCPFPGCSSKYTNRPDNLRQHQMKKGHFVEGQEEGPKPKRRKVS</sequence>
<dbReference type="EMBL" id="CM047947">
    <property type="protein sequence ID" value="KAI9896993.1"/>
    <property type="molecule type" value="Genomic_DNA"/>
</dbReference>
<reference evidence="1" key="1">
    <citation type="submission" date="2022-10" db="EMBL/GenBank/DDBJ databases">
        <title>Complete Genome of Trichothecium roseum strain YXFP-22015, a Plant Pathogen Isolated from Citrus.</title>
        <authorList>
            <person name="Wang Y."/>
            <person name="Zhu L."/>
        </authorList>
    </citation>
    <scope>NUCLEOTIDE SEQUENCE</scope>
    <source>
        <strain evidence="1">YXFP-22015</strain>
    </source>
</reference>
<evidence type="ECO:0000313" key="2">
    <source>
        <dbReference type="Proteomes" id="UP001163324"/>
    </source>
</evidence>
<dbReference type="Proteomes" id="UP001163324">
    <property type="component" value="Chromosome 8"/>
</dbReference>
<protein>
    <submittedName>
        <fullName evidence="1">Uncharacterized protein</fullName>
    </submittedName>
</protein>
<comment type="caution">
    <text evidence="1">The sequence shown here is derived from an EMBL/GenBank/DDBJ whole genome shotgun (WGS) entry which is preliminary data.</text>
</comment>
<proteinExistence type="predicted"/>
<name>A0ACC0USM8_9HYPO</name>